<dbReference type="Pfam" id="PF12796">
    <property type="entry name" value="Ank_2"/>
    <property type="match status" value="1"/>
</dbReference>
<organism evidence="4 5">
    <name type="scientific">Oopsacas minuta</name>
    <dbReference type="NCBI Taxonomy" id="111878"/>
    <lineage>
        <taxon>Eukaryota</taxon>
        <taxon>Metazoa</taxon>
        <taxon>Porifera</taxon>
        <taxon>Hexactinellida</taxon>
        <taxon>Hexasterophora</taxon>
        <taxon>Lyssacinosida</taxon>
        <taxon>Leucopsacidae</taxon>
        <taxon>Oopsacas</taxon>
    </lineage>
</organism>
<dbReference type="Pfam" id="PF13637">
    <property type="entry name" value="Ank_4"/>
    <property type="match status" value="1"/>
</dbReference>
<dbReference type="SUPFAM" id="SSF50729">
    <property type="entry name" value="PH domain-like"/>
    <property type="match status" value="1"/>
</dbReference>
<reference evidence="4 5" key="1">
    <citation type="journal article" date="2023" name="BMC Biol.">
        <title>The compact genome of the sponge Oopsacas minuta (Hexactinellida) is lacking key metazoan core genes.</title>
        <authorList>
            <person name="Santini S."/>
            <person name="Schenkelaars Q."/>
            <person name="Jourda C."/>
            <person name="Duchesne M."/>
            <person name="Belahbib H."/>
            <person name="Rocher C."/>
            <person name="Selva M."/>
            <person name="Riesgo A."/>
            <person name="Vervoort M."/>
            <person name="Leys S.P."/>
            <person name="Kodjabachian L."/>
            <person name="Le Bivic A."/>
            <person name="Borchiellini C."/>
            <person name="Claverie J.M."/>
            <person name="Renard E."/>
        </authorList>
    </citation>
    <scope>NUCLEOTIDE SEQUENCE [LARGE SCALE GENOMIC DNA]</scope>
    <source>
        <strain evidence="4">SPO-2</strain>
    </source>
</reference>
<dbReference type="PANTHER" id="PTHR10972">
    <property type="entry name" value="OXYSTEROL-BINDING PROTEIN-RELATED"/>
    <property type="match status" value="1"/>
</dbReference>
<dbReference type="InterPro" id="IPR001849">
    <property type="entry name" value="PH_domain"/>
</dbReference>
<proteinExistence type="predicted"/>
<dbReference type="GO" id="GO:0097038">
    <property type="term" value="C:perinuclear endoplasmic reticulum"/>
    <property type="evidence" value="ECO:0007669"/>
    <property type="project" value="TreeGrafter"/>
</dbReference>
<evidence type="ECO:0000256" key="2">
    <source>
        <dbReference type="SAM" id="MobiDB-lite"/>
    </source>
</evidence>
<keyword evidence="5" id="KW-1185">Reference proteome</keyword>
<dbReference type="PANTHER" id="PTHR10972:SF209">
    <property type="entry name" value="OXYSTEROL-BINDING PROTEIN"/>
    <property type="match status" value="1"/>
</dbReference>
<sequence>MTELTNSESLLRYNHTEDSPFRSPSPDLQDLRLSPNSTCVDPKEEELESLLYAARHGDIQTILTLLESYYSGSQLNLNAISNNKSHGWTALHWAAYMGHDSIVELLLKNGASANVQNDQGDTPLHKAAYTNRCSTVSLLLKYNCDVSFKNSLGNQAIALCESIDVKDMLRSAAESQDKQKEVIFLDVAKRGDLRRIQELIDSPDPPFINCQDEDGNTALHIASYRGHTHLIIYLMHHGINILLKNNNNQTAADLAKNSKTQQLLKVEPLQTSIESLQTFQGPLLKRYLLTKFKLVWVVLSNGYIEIYPYKDETINVTRKNLISKKDLTNCRIGESKKDTLTFRIIYDSDTDDIFRIPNTITTMNTSVKCQITREIWQQAFRSHTDHLNKRSPVVIIDQAELNINGNEVKTKVNSLSEGIRIAEAHMSLFQKHVTGINEAAQRIDTTIHPVVSGLVRQLHDTLTLAMQTKTQLTDCLTKLHQQEDISQLLAHEVEKNRILEESLSILASENQSLQHLCRSSSVLATDSRTQFICGPPYPDRFLLTPCDQFEDALTNITIESGHGYQLDEEFTPPEPTTEISPMLDLAIRKNLFLNPKYRDTLPAPAPKIDFSVWAVLKNCIGKDLSRISMPVFLNEPLSMLQRVAESLEYSMFFRKVLECEDPLIRIQMIAGKLILAQISQIYRFKKPFNPVLGETFEFVDEENLKVKFIAEQVSHHPPIGAFNCKGEGFESQGTLHAKVSFWGKSVEISPLGGVTIRLDNGDVYTTNNVTTIVHNIIVGKMWMEKYGVMEVTNHTTKDRCILNFKPAGWFGKDLHWVDGCVLDSEKRRRYIVQGKWPYELWSYPADDIIGEVNGTSILRGGVLIYQCSLAPGEEENYFFSKLATNLNHLLPEMGTRLPPTDSRYRSDIRSLEEGDIDGAGTHKHRIEEKQREQRRDREEQNQNWKPLWFEQRESPYTHKLEWTFTGKYWERNFTNCPKIF</sequence>
<evidence type="ECO:0000313" key="4">
    <source>
        <dbReference type="EMBL" id="KAI6654261.1"/>
    </source>
</evidence>
<dbReference type="Gene3D" id="1.25.40.20">
    <property type="entry name" value="Ankyrin repeat-containing domain"/>
    <property type="match status" value="2"/>
</dbReference>
<protein>
    <submittedName>
        <fullName evidence="4">Oxysterol-binding protein-related protein 1</fullName>
    </submittedName>
</protein>
<dbReference type="Gene3D" id="3.30.70.3490">
    <property type="match status" value="1"/>
</dbReference>
<evidence type="ECO:0000259" key="3">
    <source>
        <dbReference type="SMART" id="SM00233"/>
    </source>
</evidence>
<dbReference type="SMART" id="SM00233">
    <property type="entry name" value="PH"/>
    <property type="match status" value="1"/>
</dbReference>
<dbReference type="Pfam" id="PF01237">
    <property type="entry name" value="Oxysterol_BP"/>
    <property type="match status" value="1"/>
</dbReference>
<dbReference type="Gene3D" id="2.40.160.120">
    <property type="match status" value="1"/>
</dbReference>
<dbReference type="GO" id="GO:0032934">
    <property type="term" value="F:sterol binding"/>
    <property type="evidence" value="ECO:0007669"/>
    <property type="project" value="TreeGrafter"/>
</dbReference>
<dbReference type="SMART" id="SM00248">
    <property type="entry name" value="ANK"/>
    <property type="match status" value="4"/>
</dbReference>
<dbReference type="PROSITE" id="PS50088">
    <property type="entry name" value="ANK_REPEAT"/>
    <property type="match status" value="3"/>
</dbReference>
<dbReference type="InterPro" id="IPR037239">
    <property type="entry name" value="OSBP_sf"/>
</dbReference>
<dbReference type="Proteomes" id="UP001165289">
    <property type="component" value="Unassembled WGS sequence"/>
</dbReference>
<dbReference type="EMBL" id="JAKMXF010000222">
    <property type="protein sequence ID" value="KAI6654261.1"/>
    <property type="molecule type" value="Genomic_DNA"/>
</dbReference>
<name>A0AAV7JZC4_9METZ</name>
<dbReference type="SUPFAM" id="SSF144000">
    <property type="entry name" value="Oxysterol-binding protein-like"/>
    <property type="match status" value="1"/>
</dbReference>
<dbReference type="FunFam" id="2.40.160.120:FF:000005">
    <property type="entry name" value="Oxysterol-binding protein"/>
    <property type="match status" value="1"/>
</dbReference>
<dbReference type="InterPro" id="IPR002110">
    <property type="entry name" value="Ankyrin_rpt"/>
</dbReference>
<feature type="region of interest" description="Disordered" evidence="2">
    <location>
        <begin position="914"/>
        <end position="941"/>
    </location>
</feature>
<dbReference type="AlphaFoldDB" id="A0AAV7JZC4"/>
<accession>A0AAV7JZC4</accession>
<feature type="domain" description="PH" evidence="3">
    <location>
        <begin position="277"/>
        <end position="387"/>
    </location>
</feature>
<dbReference type="GO" id="GO:0005886">
    <property type="term" value="C:plasma membrane"/>
    <property type="evidence" value="ECO:0007669"/>
    <property type="project" value="TreeGrafter"/>
</dbReference>
<feature type="repeat" description="ANK" evidence="1">
    <location>
        <begin position="86"/>
        <end position="118"/>
    </location>
</feature>
<dbReference type="InterPro" id="IPR036770">
    <property type="entry name" value="Ankyrin_rpt-contain_sf"/>
</dbReference>
<dbReference type="PROSITE" id="PS50297">
    <property type="entry name" value="ANK_REP_REGION"/>
    <property type="match status" value="3"/>
</dbReference>
<comment type="caution">
    <text evidence="4">The sequence shown here is derived from an EMBL/GenBank/DDBJ whole genome shotgun (WGS) entry which is preliminary data.</text>
</comment>
<dbReference type="SUPFAM" id="SSF48403">
    <property type="entry name" value="Ankyrin repeat"/>
    <property type="match status" value="1"/>
</dbReference>
<evidence type="ECO:0000256" key="1">
    <source>
        <dbReference type="PROSITE-ProRule" id="PRU00023"/>
    </source>
</evidence>
<feature type="compositionally biased region" description="Basic and acidic residues" evidence="2">
    <location>
        <begin position="925"/>
        <end position="940"/>
    </location>
</feature>
<dbReference type="InterPro" id="IPR000648">
    <property type="entry name" value="Oxysterol-bd"/>
</dbReference>
<gene>
    <name evidence="4" type="ORF">LOD99_660</name>
</gene>
<feature type="repeat" description="ANK" evidence="1">
    <location>
        <begin position="119"/>
        <end position="151"/>
    </location>
</feature>
<keyword evidence="1" id="KW-0040">ANK repeat</keyword>
<dbReference type="GO" id="GO:0005829">
    <property type="term" value="C:cytosol"/>
    <property type="evidence" value="ECO:0007669"/>
    <property type="project" value="TreeGrafter"/>
</dbReference>
<feature type="repeat" description="ANK" evidence="1">
    <location>
        <begin position="214"/>
        <end position="246"/>
    </location>
</feature>
<feature type="region of interest" description="Disordered" evidence="2">
    <location>
        <begin position="1"/>
        <end position="39"/>
    </location>
</feature>
<evidence type="ECO:0000313" key="5">
    <source>
        <dbReference type="Proteomes" id="UP001165289"/>
    </source>
</evidence>